<dbReference type="Pfam" id="PF02837">
    <property type="entry name" value="Glyco_hydro_2_N"/>
    <property type="match status" value="1"/>
</dbReference>
<organism evidence="7 8">
    <name type="scientific">Arthrobacter zhaoxinii</name>
    <dbReference type="NCBI Taxonomy" id="2964616"/>
    <lineage>
        <taxon>Bacteria</taxon>
        <taxon>Bacillati</taxon>
        <taxon>Actinomycetota</taxon>
        <taxon>Actinomycetes</taxon>
        <taxon>Micrococcales</taxon>
        <taxon>Micrococcaceae</taxon>
        <taxon>Arthrobacter</taxon>
    </lineage>
</organism>
<dbReference type="InterPro" id="IPR017853">
    <property type="entry name" value="GH"/>
</dbReference>
<dbReference type="InterPro" id="IPR006104">
    <property type="entry name" value="Glyco_hydro_2_N"/>
</dbReference>
<evidence type="ECO:0000256" key="1">
    <source>
        <dbReference type="ARBA" id="ARBA00007401"/>
    </source>
</evidence>
<evidence type="ECO:0000259" key="4">
    <source>
        <dbReference type="Pfam" id="PF00703"/>
    </source>
</evidence>
<dbReference type="InterPro" id="IPR051913">
    <property type="entry name" value="GH2_Domain-Containing"/>
</dbReference>
<evidence type="ECO:0000313" key="8">
    <source>
        <dbReference type="Proteomes" id="UP001059859"/>
    </source>
</evidence>
<keyword evidence="3" id="KW-0326">Glycosidase</keyword>
<dbReference type="Gene3D" id="3.20.20.80">
    <property type="entry name" value="Glycosidases"/>
    <property type="match status" value="1"/>
</dbReference>
<dbReference type="Gene3D" id="2.60.40.10">
    <property type="entry name" value="Immunoglobulins"/>
    <property type="match status" value="1"/>
</dbReference>
<dbReference type="Pfam" id="PF00703">
    <property type="entry name" value="Glyco_hydro_2"/>
    <property type="match status" value="1"/>
</dbReference>
<keyword evidence="8" id="KW-1185">Reference proteome</keyword>
<name>A0ABY5YTU9_9MICC</name>
<dbReference type="InterPro" id="IPR036156">
    <property type="entry name" value="Beta-gal/glucu_dom_sf"/>
</dbReference>
<sequence>MTLPAFDPPVTITDIPRPEHPRPQFVREHWLNLNGTWDFEIDRSDSGLDRGLLERGLSGTITVPFAPESELSGIGETDFLDAVWYRRTVTVPADWSGLRPILHFGAVDYDATVWANGVEVARHRGGFTPFEADLSAVAGPGDDVVITVRARDLHHEVQARGKQSTWFANTHCQYTRTTGIWQTVWLEGVPPTAVTRVQITPNLAARSFSVTAPLTSNLPDGTLTVRLTDNNGTTVAESSVSTAFDLAPTLVLTVAEADVRIWDVGDPQLYGVEVSLSSGDTEVDRIRSYTALRSVSIDGNSFRLNGRRVFQRLVLDQGYWPESLMTAPSDQALIEDIELSLAAGFNGARLHQKVFEERFLYHADIRGYLVWAEFGDWGVSGQGPMGANQKPDASFVSQWLEAVRRDINHPSIVGWCPLNETHQVLHDRITVLDDVTRAMFLATKLADPSRPVIDASGYSHRVLETDVYDSHSYEQDPEAFRTQQAGLAEGSPYLNRPETLGEIGLPHGKTEYSLPYAGQPFFISEYGGIWWNEQEAAAAAEGRAERAAVGNDQADSWGYGDRVRSEEEFYARFEGLTNVLLDDPDMFGYCYTQLTDVFQEKNGVYDFKRGEKFDVERLRRVQQRPAAYEERTD</sequence>
<dbReference type="InterPro" id="IPR006102">
    <property type="entry name" value="Ig-like_GH2"/>
</dbReference>
<evidence type="ECO:0000259" key="5">
    <source>
        <dbReference type="Pfam" id="PF02836"/>
    </source>
</evidence>
<evidence type="ECO:0000259" key="6">
    <source>
        <dbReference type="Pfam" id="PF02837"/>
    </source>
</evidence>
<comment type="similarity">
    <text evidence="1">Belongs to the glycosyl hydrolase 2 family.</text>
</comment>
<dbReference type="SUPFAM" id="SSF51445">
    <property type="entry name" value="(Trans)glycosidases"/>
    <property type="match status" value="1"/>
</dbReference>
<dbReference type="SUPFAM" id="SSF49785">
    <property type="entry name" value="Galactose-binding domain-like"/>
    <property type="match status" value="1"/>
</dbReference>
<evidence type="ECO:0000256" key="3">
    <source>
        <dbReference type="ARBA" id="ARBA00023295"/>
    </source>
</evidence>
<dbReference type="InterPro" id="IPR006103">
    <property type="entry name" value="Glyco_hydro_2_cat"/>
</dbReference>
<dbReference type="PANTHER" id="PTHR42732:SF3">
    <property type="entry name" value="HYDROLASE"/>
    <property type="match status" value="1"/>
</dbReference>
<evidence type="ECO:0000256" key="2">
    <source>
        <dbReference type="ARBA" id="ARBA00022801"/>
    </source>
</evidence>
<protein>
    <submittedName>
        <fullName evidence="7">Beta-galactosidase</fullName>
    </submittedName>
</protein>
<evidence type="ECO:0000313" key="7">
    <source>
        <dbReference type="EMBL" id="UWX97513.1"/>
    </source>
</evidence>
<dbReference type="Pfam" id="PF02836">
    <property type="entry name" value="Glyco_hydro_2_C"/>
    <property type="match status" value="1"/>
</dbReference>
<proteinExistence type="inferred from homology"/>
<feature type="domain" description="Glycosyl hydrolases family 2 sugar binding" evidence="6">
    <location>
        <begin position="81"/>
        <end position="150"/>
    </location>
</feature>
<dbReference type="RefSeq" id="WP_260652712.1">
    <property type="nucleotide sequence ID" value="NZ_CP104275.1"/>
</dbReference>
<dbReference type="InterPro" id="IPR013783">
    <property type="entry name" value="Ig-like_fold"/>
</dbReference>
<feature type="domain" description="Glycoside hydrolase family 2 immunoglobulin-like beta-sandwich" evidence="4">
    <location>
        <begin position="193"/>
        <end position="293"/>
    </location>
</feature>
<dbReference type="SUPFAM" id="SSF49303">
    <property type="entry name" value="beta-Galactosidase/glucuronidase domain"/>
    <property type="match status" value="1"/>
</dbReference>
<accession>A0ABY5YTU9</accession>
<dbReference type="PANTHER" id="PTHR42732">
    <property type="entry name" value="BETA-GALACTOSIDASE"/>
    <property type="match status" value="1"/>
</dbReference>
<dbReference type="EMBL" id="CP104275">
    <property type="protein sequence ID" value="UWX97513.1"/>
    <property type="molecule type" value="Genomic_DNA"/>
</dbReference>
<dbReference type="Gene3D" id="2.60.120.260">
    <property type="entry name" value="Galactose-binding domain-like"/>
    <property type="match status" value="1"/>
</dbReference>
<dbReference type="Proteomes" id="UP001059859">
    <property type="component" value="Chromosome"/>
</dbReference>
<feature type="domain" description="Glycoside hydrolase family 2 catalytic" evidence="5">
    <location>
        <begin position="330"/>
        <end position="475"/>
    </location>
</feature>
<reference evidence="7" key="1">
    <citation type="submission" date="2022-09" db="EMBL/GenBank/DDBJ databases">
        <title>Novel species in genus Arthrobacter.</title>
        <authorList>
            <person name="Liu Y."/>
        </authorList>
    </citation>
    <scope>NUCLEOTIDE SEQUENCE</scope>
    <source>
        <strain evidence="7">Zg-Y815</strain>
    </source>
</reference>
<keyword evidence="2" id="KW-0378">Hydrolase</keyword>
<gene>
    <name evidence="7" type="ORF">N2K95_02130</name>
</gene>
<dbReference type="InterPro" id="IPR008979">
    <property type="entry name" value="Galactose-bd-like_sf"/>
</dbReference>